<protein>
    <submittedName>
        <fullName evidence="2">Transcriptional regulator, AlpA family</fullName>
    </submittedName>
</protein>
<evidence type="ECO:0000259" key="1">
    <source>
        <dbReference type="Pfam" id="PF12728"/>
    </source>
</evidence>
<keyword evidence="3" id="KW-1185">Reference proteome</keyword>
<dbReference type="AlphaFoldDB" id="A0A1I6Y1L1"/>
<proteinExistence type="predicted"/>
<dbReference type="Proteomes" id="UP000183371">
    <property type="component" value="Unassembled WGS sequence"/>
</dbReference>
<gene>
    <name evidence="2" type="ORF">SAMN05444141_101575</name>
</gene>
<feature type="domain" description="Helix-turn-helix" evidence="1">
    <location>
        <begin position="6"/>
        <end position="55"/>
    </location>
</feature>
<name>A0A1I6Y1L1_9HYPH</name>
<dbReference type="RefSeq" id="WP_083416497.1">
    <property type="nucleotide sequence ID" value="NZ_FPBD01000001.1"/>
</dbReference>
<evidence type="ECO:0000313" key="2">
    <source>
        <dbReference type="EMBL" id="SFT44202.1"/>
    </source>
</evidence>
<organism evidence="2 3">
    <name type="scientific">Pseudovibrio denitrificans</name>
    <dbReference type="NCBI Taxonomy" id="258256"/>
    <lineage>
        <taxon>Bacteria</taxon>
        <taxon>Pseudomonadati</taxon>
        <taxon>Pseudomonadota</taxon>
        <taxon>Alphaproteobacteria</taxon>
        <taxon>Hyphomicrobiales</taxon>
        <taxon>Stappiaceae</taxon>
        <taxon>Pseudovibrio</taxon>
    </lineage>
</organism>
<dbReference type="InterPro" id="IPR041657">
    <property type="entry name" value="HTH_17"/>
</dbReference>
<reference evidence="3" key="1">
    <citation type="submission" date="2016-10" db="EMBL/GenBank/DDBJ databases">
        <authorList>
            <person name="Varghese N."/>
            <person name="Submissions S."/>
        </authorList>
    </citation>
    <scope>NUCLEOTIDE SEQUENCE [LARGE SCALE GENOMIC DNA]</scope>
    <source>
        <strain evidence="3">DSM 17465</strain>
    </source>
</reference>
<dbReference type="Pfam" id="PF12728">
    <property type="entry name" value="HTH_17"/>
    <property type="match status" value="1"/>
</dbReference>
<dbReference type="SUPFAM" id="SSF46955">
    <property type="entry name" value="Putative DNA-binding domain"/>
    <property type="match status" value="1"/>
</dbReference>
<accession>A0A1I6Y1L1</accession>
<dbReference type="InterPro" id="IPR009061">
    <property type="entry name" value="DNA-bd_dom_put_sf"/>
</dbReference>
<sequence>MSTIELLTTREAAKRLRLSKSTLDAWRCQGIGPKYCKIGRTVRYTAEELNAYIAATACRHTGE</sequence>
<evidence type="ECO:0000313" key="3">
    <source>
        <dbReference type="Proteomes" id="UP000183371"/>
    </source>
</evidence>
<dbReference type="EMBL" id="FPBD01000001">
    <property type="protein sequence ID" value="SFT44202.1"/>
    <property type="molecule type" value="Genomic_DNA"/>
</dbReference>